<dbReference type="InterPro" id="IPR029058">
    <property type="entry name" value="AB_hydrolase_fold"/>
</dbReference>
<protein>
    <submittedName>
        <fullName evidence="2">Polyhydroxyalkanoate synthase</fullName>
    </submittedName>
</protein>
<dbReference type="InterPro" id="IPR000073">
    <property type="entry name" value="AB_hydrolase_1"/>
</dbReference>
<dbReference type="Gene3D" id="3.40.50.1820">
    <property type="entry name" value="alpha/beta hydrolase"/>
    <property type="match status" value="1"/>
</dbReference>
<dbReference type="EMBL" id="CAADRN010000344">
    <property type="protein sequence ID" value="VFU18417.1"/>
    <property type="molecule type" value="Genomic_DNA"/>
</dbReference>
<proteinExistence type="predicted"/>
<evidence type="ECO:0000259" key="1">
    <source>
        <dbReference type="Pfam" id="PF00561"/>
    </source>
</evidence>
<accession>A0A485M4R4</accession>
<organism evidence="2">
    <name type="scientific">anaerobic digester metagenome</name>
    <dbReference type="NCBI Taxonomy" id="1263854"/>
    <lineage>
        <taxon>unclassified sequences</taxon>
        <taxon>metagenomes</taxon>
        <taxon>ecological metagenomes</taxon>
    </lineage>
</organism>
<dbReference type="PANTHER" id="PTHR36837">
    <property type="entry name" value="POLY(3-HYDROXYALKANOATE) POLYMERASE SUBUNIT PHAC"/>
    <property type="match status" value="1"/>
</dbReference>
<dbReference type="SUPFAM" id="SSF53474">
    <property type="entry name" value="alpha/beta-Hydrolases"/>
    <property type="match status" value="1"/>
</dbReference>
<dbReference type="InterPro" id="IPR051321">
    <property type="entry name" value="PHA/PHB_synthase"/>
</dbReference>
<reference evidence="2" key="1">
    <citation type="submission" date="2019-03" db="EMBL/GenBank/DDBJ databases">
        <authorList>
            <person name="Hao L."/>
        </authorList>
    </citation>
    <scope>NUCLEOTIDE SEQUENCE</scope>
</reference>
<evidence type="ECO:0000313" key="2">
    <source>
        <dbReference type="EMBL" id="VFU18417.1"/>
    </source>
</evidence>
<dbReference type="PANTHER" id="PTHR36837:SF2">
    <property type="entry name" value="POLY(3-HYDROXYALKANOATE) POLYMERASE SUBUNIT PHAC"/>
    <property type="match status" value="1"/>
</dbReference>
<feature type="domain" description="AB hydrolase-1" evidence="1">
    <location>
        <begin position="20"/>
        <end position="265"/>
    </location>
</feature>
<dbReference type="AlphaFoldDB" id="A0A485M4R4"/>
<gene>
    <name evidence="2" type="ORF">SCFA_440009</name>
</gene>
<sequence>MIYALINKPYILDLIPGMSLVEYLVEQGFDVYMLDWGDWEWEDRDLSFCDLIDNYITRAVRKVAQISESSEISLLGYCMGGTITTMYASLYPEPLIKNIIYVAAPIDFQNAALSSVWLQDPEFDPDRVADTFQLIPKDFIDFGVKMLRPVNNFWGTYTRLWKSIDDGTPIAAWKALNKWVNDNSNFPGAAYRQWIKELYQGNKLVKKEFYLRGRLVDMANIKANLLVLSGENDHLVLPHQTKTILDHASSTDKTYKEFPVGHGGIVFGSFAKREPYPFMAEWLAERS</sequence>
<name>A0A485M4R4_9ZZZZ</name>
<dbReference type="Pfam" id="PF00561">
    <property type="entry name" value="Abhydrolase_1"/>
    <property type="match status" value="1"/>
</dbReference>